<sequence length="258" mass="28615">MTSTSVNTTNSANAPKSTITDFGLVREPRVWEPKDTAFIDPYLVHASMNGISHSYPPATLPEWNTYRITLPRPGTLKLINGYAVSPSHNAYVTFCVQLTSPDATKCYTPMRYRDMIVDNYTSACIASTTTSPSTLRWLGVANILNPASHATFERVLWLAGRNILSRGVVEISPAIELKGDFPHYKQFRKLLLADPFTRGVTALLHHHGETLGRASVKRFIFVSEGFEGGELPRRPSPLELRLNLIVELERSGDSIASL</sequence>
<evidence type="ECO:0000313" key="1">
    <source>
        <dbReference type="EMBL" id="KAK5631215.1"/>
    </source>
</evidence>
<dbReference type="AlphaFoldDB" id="A0AAN7UFB8"/>
<keyword evidence="2" id="KW-1185">Reference proteome</keyword>
<evidence type="ECO:0000313" key="2">
    <source>
        <dbReference type="Proteomes" id="UP001305414"/>
    </source>
</evidence>
<protein>
    <submittedName>
        <fullName evidence="1">Uncharacterized protein</fullName>
    </submittedName>
</protein>
<dbReference type="Proteomes" id="UP001305414">
    <property type="component" value="Unassembled WGS sequence"/>
</dbReference>
<gene>
    <name evidence="1" type="ORF">RRF57_006929</name>
</gene>
<accession>A0AAN7UFB8</accession>
<comment type="caution">
    <text evidence="1">The sequence shown here is derived from an EMBL/GenBank/DDBJ whole genome shotgun (WGS) entry which is preliminary data.</text>
</comment>
<organism evidence="1 2">
    <name type="scientific">Xylaria bambusicola</name>
    <dbReference type="NCBI Taxonomy" id="326684"/>
    <lineage>
        <taxon>Eukaryota</taxon>
        <taxon>Fungi</taxon>
        <taxon>Dikarya</taxon>
        <taxon>Ascomycota</taxon>
        <taxon>Pezizomycotina</taxon>
        <taxon>Sordariomycetes</taxon>
        <taxon>Xylariomycetidae</taxon>
        <taxon>Xylariales</taxon>
        <taxon>Xylariaceae</taxon>
        <taxon>Xylaria</taxon>
    </lineage>
</organism>
<dbReference type="EMBL" id="JAWHQM010000018">
    <property type="protein sequence ID" value="KAK5631215.1"/>
    <property type="molecule type" value="Genomic_DNA"/>
</dbReference>
<proteinExistence type="predicted"/>
<name>A0AAN7UFB8_9PEZI</name>
<reference evidence="1 2" key="1">
    <citation type="submission" date="2023-10" db="EMBL/GenBank/DDBJ databases">
        <title>Draft genome sequence of Xylaria bambusicola isolate GMP-LS, the root and basal stem rot pathogen of sugarcane in Indonesia.</title>
        <authorList>
            <person name="Selvaraj P."/>
            <person name="Muralishankar V."/>
            <person name="Muruganantham S."/>
            <person name="Sp S."/>
            <person name="Haryani S."/>
            <person name="Lau K.J.X."/>
            <person name="Naqvi N.I."/>
        </authorList>
    </citation>
    <scope>NUCLEOTIDE SEQUENCE [LARGE SCALE GENOMIC DNA]</scope>
    <source>
        <strain evidence="1">GMP-LS</strain>
    </source>
</reference>